<reference evidence="1 2" key="1">
    <citation type="submission" date="2019-08" db="EMBL/GenBank/DDBJ databases">
        <title>In-depth cultivation of the pig gut microbiome towards novel bacterial diversity and tailored functional studies.</title>
        <authorList>
            <person name="Wylensek D."/>
            <person name="Hitch T.C.A."/>
            <person name="Clavel T."/>
        </authorList>
    </citation>
    <scope>NUCLEOTIDE SEQUENCE [LARGE SCALE GENOMIC DNA]</scope>
    <source>
        <strain evidence="1 2">BBE-744-WT-12</strain>
    </source>
</reference>
<evidence type="ECO:0000313" key="2">
    <source>
        <dbReference type="Proteomes" id="UP000435649"/>
    </source>
</evidence>
<evidence type="ECO:0000313" key="1">
    <source>
        <dbReference type="EMBL" id="MST96094.1"/>
    </source>
</evidence>
<name>A0A844FZD8_9BACT</name>
<comment type="caution">
    <text evidence="1">The sequence shown here is derived from an EMBL/GenBank/DDBJ whole genome shotgun (WGS) entry which is preliminary data.</text>
</comment>
<dbReference type="PANTHER" id="PTHR11669">
    <property type="entry name" value="REPLICATION FACTOR C / DNA POLYMERASE III GAMMA-TAU SUBUNIT"/>
    <property type="match status" value="1"/>
</dbReference>
<gene>
    <name evidence="1" type="ORF">FYJ85_03420</name>
</gene>
<dbReference type="InterPro" id="IPR050238">
    <property type="entry name" value="DNA_Rep/Repair_Clamp_Loader"/>
</dbReference>
<protein>
    <submittedName>
        <fullName evidence="1">DNA polymerase III subunit</fullName>
    </submittedName>
</protein>
<dbReference type="AlphaFoldDB" id="A0A844FZD8"/>
<sequence length="352" mass="38648">MSTSLYNSYLERYPVILRHLENARRNGRLSHAFLLQADTERARREFATVLSQLAACPESRDGRPCGVCRVCRQIEERNYAEFYTLTPVGKMYEVKIGDRTNPEPNTLRYFEKQFHLTSTSGGRCKVGVIFDADRMNEESQNALLKTLEEPPPETLLILATGNPAALLPTTRSRCQLLPLLTNRCEYSFPGAAELIGALNLLVTKARGDLALAEEQAAAICRVAAGLNSDATGRTAAEWEGRLNAAAQTGDAAFVKRVEAQALDAGYGAYMKERGLFLSAIHSFASELYLLSSGIPFGELPNPELFPDGPPSGVPPDLGELVLKEADELLFTLRFNVNEELALRSFAVSAAMK</sequence>
<dbReference type="Pfam" id="PF13177">
    <property type="entry name" value="DNA_pol3_delta2"/>
    <property type="match status" value="1"/>
</dbReference>
<dbReference type="Proteomes" id="UP000435649">
    <property type="component" value="Unassembled WGS sequence"/>
</dbReference>
<dbReference type="GO" id="GO:0006261">
    <property type="term" value="P:DNA-templated DNA replication"/>
    <property type="evidence" value="ECO:0007669"/>
    <property type="project" value="TreeGrafter"/>
</dbReference>
<dbReference type="RefSeq" id="WP_154416995.1">
    <property type="nucleotide sequence ID" value="NZ_CALXOB010000031.1"/>
</dbReference>
<dbReference type="Gene3D" id="3.40.50.300">
    <property type="entry name" value="P-loop containing nucleotide triphosphate hydrolases"/>
    <property type="match status" value="1"/>
</dbReference>
<accession>A0A844FZD8</accession>
<dbReference type="SUPFAM" id="SSF52540">
    <property type="entry name" value="P-loop containing nucleoside triphosphate hydrolases"/>
    <property type="match status" value="1"/>
</dbReference>
<proteinExistence type="predicted"/>
<keyword evidence="2" id="KW-1185">Reference proteome</keyword>
<dbReference type="PANTHER" id="PTHR11669:SF8">
    <property type="entry name" value="DNA POLYMERASE III SUBUNIT DELTA"/>
    <property type="match status" value="1"/>
</dbReference>
<dbReference type="EMBL" id="VUNS01000002">
    <property type="protein sequence ID" value="MST96094.1"/>
    <property type="molecule type" value="Genomic_DNA"/>
</dbReference>
<dbReference type="InterPro" id="IPR027417">
    <property type="entry name" value="P-loop_NTPase"/>
</dbReference>
<organism evidence="1 2">
    <name type="scientific">Victivallis lenta</name>
    <dbReference type="NCBI Taxonomy" id="2606640"/>
    <lineage>
        <taxon>Bacteria</taxon>
        <taxon>Pseudomonadati</taxon>
        <taxon>Lentisphaerota</taxon>
        <taxon>Lentisphaeria</taxon>
        <taxon>Victivallales</taxon>
        <taxon>Victivallaceae</taxon>
        <taxon>Victivallis</taxon>
    </lineage>
</organism>